<dbReference type="InterPro" id="IPR017441">
    <property type="entry name" value="Protein_kinase_ATP_BS"/>
</dbReference>
<dbReference type="InterPro" id="IPR011009">
    <property type="entry name" value="Kinase-like_dom_sf"/>
</dbReference>
<evidence type="ECO:0000313" key="10">
    <source>
        <dbReference type="EMBL" id="RZB76182.1"/>
    </source>
</evidence>
<accession>A0A445HR84</accession>
<dbReference type="EMBL" id="QZWG01000012">
    <property type="protein sequence ID" value="RZB76182.1"/>
    <property type="molecule type" value="Genomic_DNA"/>
</dbReference>
<protein>
    <submittedName>
        <fullName evidence="10">Mitogen-activated protein kinase kinase kinase NPK1</fullName>
    </submittedName>
</protein>
<keyword evidence="11" id="KW-1185">Reference proteome</keyword>
<keyword evidence="4 5" id="KW-0067">ATP-binding</keyword>
<dbReference type="GO" id="GO:0005524">
    <property type="term" value="F:ATP binding"/>
    <property type="evidence" value="ECO:0007669"/>
    <property type="project" value="UniProtKB-UniRule"/>
</dbReference>
<dbReference type="Gene3D" id="1.10.510.10">
    <property type="entry name" value="Transferase(Phosphotransferase) domain 1"/>
    <property type="match status" value="1"/>
</dbReference>
<dbReference type="PANTHER" id="PTHR48011">
    <property type="entry name" value="CCR4-NOT TRANSCRIPTIONAL COMPLEX SUBUNIT CAF120-RELATED"/>
    <property type="match status" value="1"/>
</dbReference>
<dbReference type="PANTHER" id="PTHR48011:SF5">
    <property type="entry name" value="PROTEIN KINASE DOMAIN-CONTAINING PROTEIN"/>
    <property type="match status" value="1"/>
</dbReference>
<dbReference type="SUPFAM" id="SSF56112">
    <property type="entry name" value="Protein kinase-like (PK-like)"/>
    <property type="match status" value="1"/>
</dbReference>
<evidence type="ECO:0000256" key="7">
    <source>
        <dbReference type="SAM" id="Coils"/>
    </source>
</evidence>
<reference evidence="10 11" key="1">
    <citation type="submission" date="2018-09" db="EMBL/GenBank/DDBJ databases">
        <title>A high-quality reference genome of wild soybean provides a powerful tool to mine soybean genomes.</title>
        <authorList>
            <person name="Xie M."/>
            <person name="Chung C.Y.L."/>
            <person name="Li M.-W."/>
            <person name="Wong F.-L."/>
            <person name="Chan T.-F."/>
            <person name="Lam H.-M."/>
        </authorList>
    </citation>
    <scope>NUCLEOTIDE SEQUENCE [LARGE SCALE GENOMIC DNA]</scope>
    <source>
        <strain evidence="11">cv. W05</strain>
        <tissue evidence="10">Hypocotyl of etiolated seedlings</tissue>
    </source>
</reference>
<dbReference type="InterPro" id="IPR052751">
    <property type="entry name" value="Plant_MAPKKK"/>
</dbReference>
<dbReference type="PROSITE" id="PS00108">
    <property type="entry name" value="PROTEIN_KINASE_ST"/>
    <property type="match status" value="1"/>
</dbReference>
<gene>
    <name evidence="10" type="ORF">D0Y65_034610</name>
</gene>
<evidence type="ECO:0000313" key="11">
    <source>
        <dbReference type="Proteomes" id="UP000289340"/>
    </source>
</evidence>
<keyword evidence="7" id="KW-0175">Coiled coil</keyword>
<feature type="domain" description="Protein kinase" evidence="9">
    <location>
        <begin position="11"/>
        <end position="264"/>
    </location>
</feature>
<feature type="region of interest" description="Disordered" evidence="8">
    <location>
        <begin position="264"/>
        <end position="307"/>
    </location>
</feature>
<dbReference type="SMART" id="SM00220">
    <property type="entry name" value="S_TKc"/>
    <property type="match status" value="1"/>
</dbReference>
<name>A0A445HR84_GLYSO</name>
<keyword evidence="2 5" id="KW-0547">Nucleotide-binding</keyword>
<organism evidence="10 11">
    <name type="scientific">Glycine soja</name>
    <name type="common">Wild soybean</name>
    <dbReference type="NCBI Taxonomy" id="3848"/>
    <lineage>
        <taxon>Eukaryota</taxon>
        <taxon>Viridiplantae</taxon>
        <taxon>Streptophyta</taxon>
        <taxon>Embryophyta</taxon>
        <taxon>Tracheophyta</taxon>
        <taxon>Spermatophyta</taxon>
        <taxon>Magnoliopsida</taxon>
        <taxon>eudicotyledons</taxon>
        <taxon>Gunneridae</taxon>
        <taxon>Pentapetalae</taxon>
        <taxon>rosids</taxon>
        <taxon>fabids</taxon>
        <taxon>Fabales</taxon>
        <taxon>Fabaceae</taxon>
        <taxon>Papilionoideae</taxon>
        <taxon>50 kb inversion clade</taxon>
        <taxon>NPAAA clade</taxon>
        <taxon>indigoferoid/millettioid clade</taxon>
        <taxon>Phaseoleae</taxon>
        <taxon>Glycine</taxon>
        <taxon>Glycine subgen. Soja</taxon>
    </lineage>
</organism>
<dbReference type="InterPro" id="IPR000719">
    <property type="entry name" value="Prot_kinase_dom"/>
</dbReference>
<dbReference type="AlphaFoldDB" id="A0A445HR84"/>
<evidence type="ECO:0000256" key="8">
    <source>
        <dbReference type="SAM" id="MobiDB-lite"/>
    </source>
</evidence>
<dbReference type="CDD" id="cd06606">
    <property type="entry name" value="STKc_MAPKKK"/>
    <property type="match status" value="1"/>
</dbReference>
<dbReference type="Pfam" id="PF00069">
    <property type="entry name" value="Pkinase"/>
    <property type="match status" value="1"/>
</dbReference>
<evidence type="ECO:0000256" key="2">
    <source>
        <dbReference type="ARBA" id="ARBA00022741"/>
    </source>
</evidence>
<keyword evidence="6" id="KW-0723">Serine/threonine-protein kinase</keyword>
<feature type="compositionally biased region" description="Low complexity" evidence="8">
    <location>
        <begin position="265"/>
        <end position="280"/>
    </location>
</feature>
<sequence>MGAKRQQPSEWVKGKLVGCGSFGNVHLAMNKTTGGLFVVKSPHSRAERHALDKEVKILNTLNSSPYIVQCLGTEEEEEDQGKLNVFMEYMAGGNLADMVHKFGGSLDEEVVRVYTREILHGLEHLHQHGIVHCDLKCKNVLLGSSGNIKLADFGCAKRVKEDSANCGGTPLWMAPEVLRNESVDFAADIWSLGCTVIEMATGTPPWAHQLSNPITAVLMIAHGDGIPHFPPHFSKEGFDFLSRCFQRQPNKRSTVQDLLTHPFVSTPSSQQQYAPSSSPSTVKETSKENRSSITNTFASHHDDPKGIPHQVLGLAEYQASSTVSGTFGAHYGARVKFPYNPKESMVTTTCSMVETQPSRQPIARQSQSVEVFSPDLREDHGEAIQALREEIMNMQQRHAKDIAKLQ</sequence>
<evidence type="ECO:0000256" key="4">
    <source>
        <dbReference type="ARBA" id="ARBA00022840"/>
    </source>
</evidence>
<dbReference type="PROSITE" id="PS00107">
    <property type="entry name" value="PROTEIN_KINASE_ATP"/>
    <property type="match status" value="1"/>
</dbReference>
<evidence type="ECO:0000256" key="1">
    <source>
        <dbReference type="ARBA" id="ARBA00022679"/>
    </source>
</evidence>
<evidence type="ECO:0000256" key="5">
    <source>
        <dbReference type="PROSITE-ProRule" id="PRU10141"/>
    </source>
</evidence>
<evidence type="ECO:0000256" key="3">
    <source>
        <dbReference type="ARBA" id="ARBA00022777"/>
    </source>
</evidence>
<feature type="binding site" evidence="5">
    <location>
        <position position="40"/>
    </location>
    <ligand>
        <name>ATP</name>
        <dbReference type="ChEBI" id="CHEBI:30616"/>
    </ligand>
</feature>
<dbReference type="Proteomes" id="UP000289340">
    <property type="component" value="Chromosome 12"/>
</dbReference>
<feature type="coiled-coil region" evidence="7">
    <location>
        <begin position="377"/>
        <end position="404"/>
    </location>
</feature>
<dbReference type="PROSITE" id="PS50011">
    <property type="entry name" value="PROTEIN_KINASE_DOM"/>
    <property type="match status" value="1"/>
</dbReference>
<dbReference type="FunFam" id="1.10.510.10:FF:000466">
    <property type="entry name" value="MAP kinase kinase kinase18"/>
    <property type="match status" value="1"/>
</dbReference>
<comment type="caution">
    <text evidence="10">The sequence shown here is derived from an EMBL/GenBank/DDBJ whole genome shotgun (WGS) entry which is preliminary data.</text>
</comment>
<evidence type="ECO:0000256" key="6">
    <source>
        <dbReference type="RuleBase" id="RU000304"/>
    </source>
</evidence>
<dbReference type="GO" id="GO:0007165">
    <property type="term" value="P:signal transduction"/>
    <property type="evidence" value="ECO:0007669"/>
    <property type="project" value="TreeGrafter"/>
</dbReference>
<keyword evidence="1" id="KW-0808">Transferase</keyword>
<evidence type="ECO:0000259" key="9">
    <source>
        <dbReference type="PROSITE" id="PS50011"/>
    </source>
</evidence>
<comment type="similarity">
    <text evidence="6">Belongs to the protein kinase superfamily.</text>
</comment>
<dbReference type="InterPro" id="IPR008271">
    <property type="entry name" value="Ser/Thr_kinase_AS"/>
</dbReference>
<keyword evidence="3 10" id="KW-0418">Kinase</keyword>
<dbReference type="GO" id="GO:0004674">
    <property type="term" value="F:protein serine/threonine kinase activity"/>
    <property type="evidence" value="ECO:0007669"/>
    <property type="project" value="UniProtKB-KW"/>
</dbReference>
<proteinExistence type="inferred from homology"/>